<dbReference type="CDD" id="cd10791">
    <property type="entry name" value="GH38N_AMII_like_1"/>
    <property type="match status" value="1"/>
</dbReference>
<dbReference type="PANTHER" id="PTHR46017">
    <property type="entry name" value="ALPHA-MANNOSIDASE 2C1"/>
    <property type="match status" value="1"/>
</dbReference>
<feature type="domain" description="Glycosyl hydrolases family 38 C-terminal" evidence="2">
    <location>
        <begin position="784"/>
        <end position="846"/>
    </location>
</feature>
<name>A0ABQ4N111_9BACL</name>
<gene>
    <name evidence="3" type="ORF">PACILC2_04300</name>
</gene>
<reference evidence="3 4" key="1">
    <citation type="submission" date="2021-04" db="EMBL/GenBank/DDBJ databases">
        <title>Draft genome sequence of Paenibacillus cisolokensis, LC2-13A.</title>
        <authorList>
            <person name="Uke A."/>
            <person name="Chhe C."/>
            <person name="Baramee S."/>
            <person name="Kosugi A."/>
        </authorList>
    </citation>
    <scope>NUCLEOTIDE SEQUENCE [LARGE SCALE GENOMIC DNA]</scope>
    <source>
        <strain evidence="3 4">LC2-13A</strain>
    </source>
</reference>
<sequence>MSNVKEIWIYHHSHLDVGYTHPQPVLWELQLQYLNQAIELCERTEHEPEKAKFRWTCEATAPVMKWLEASSPDKVERFAKFVRNGQICLTAAKMHTTPLCGADQLARMFYPVKKLREQFGAKLNTAINHDINGQPWTFAQIMLDAGIELYTTGVNIHFGGIPLPRPRAFRWQAPDGRELLTFNGEHYSIFTQFCHLWDQDLAKMKKGIDTYLQRLEREQYPYDFIYISSTNFPLFDNTPPDEELLEIVRRWNEAGLGPRIRLATPEMLLEKLKSLPREEIPVVAGDWTDYWNFGAASSAEETRLTRRAKQSLKTAELLSAFQGTDDERERELYREAWEQLDLYDEHTWGANVSVTDPDSRFTKTLWMHKAHPAYQANSLSGYLLAKQLERLAGNPLQSGKPEGVLLVNATQVPQKLDVRVSEEFTYEGRHVAANRFKFQQNNSDTDWTAPAIGTVELAPFSWKKVPYANMKRMLQETVRITETAIETAYYVLEFDPATGRIRQLYDKLRDWPIVDPHSEWTLFQYVQERVDGLKMPEHRTTLFPRDVEKCNDSISCWNHEWPALRRGAERLTACRVDRHDSGATLVLRWEAPGVEWLEQRITLFAASPRIELIASFYKQDVRTPESVYFAFPLHLREWTAKFDSAGTYVELDREQLPASCKDWVTVDQVVSIYDEEHGVTLACPDAPLVQIGGFHFGKEQREIPRNPRPLLLAWPVNNYWDTNFRASQPGVITVKYELTSFSKYRVEDAHAAAVEAGCPVQLYPAVNCPAEESGVWIEINNPLVVVQGCKPAEDGEGIILRLMNLSEQAEQAVEITFPGRAIRAAALTDMLETAIGRLEPQGSAVGFTVPARRLVTLRVQL</sequence>
<organism evidence="3 4">
    <name type="scientific">Paenibacillus cisolokensis</name>
    <dbReference type="NCBI Taxonomy" id="1658519"/>
    <lineage>
        <taxon>Bacteria</taxon>
        <taxon>Bacillati</taxon>
        <taxon>Bacillota</taxon>
        <taxon>Bacilli</taxon>
        <taxon>Bacillales</taxon>
        <taxon>Paenibacillaceae</taxon>
        <taxon>Paenibacillus</taxon>
    </lineage>
</organism>
<feature type="domain" description="Glycoside hydrolase family 38 N-terminal" evidence="1">
    <location>
        <begin position="10"/>
        <end position="276"/>
    </location>
</feature>
<dbReference type="Gene3D" id="3.20.110.10">
    <property type="entry name" value="Glycoside hydrolase 38, N terminal domain"/>
    <property type="match status" value="1"/>
</dbReference>
<accession>A0ABQ4N111</accession>
<comment type="caution">
    <text evidence="3">The sequence shown here is derived from an EMBL/GenBank/DDBJ whole genome shotgun (WGS) entry which is preliminary data.</text>
</comment>
<dbReference type="Pfam" id="PF17677">
    <property type="entry name" value="Glyco_hydro38C2"/>
    <property type="match status" value="1"/>
</dbReference>
<dbReference type="InterPro" id="IPR011013">
    <property type="entry name" value="Gal_mutarotase_sf_dom"/>
</dbReference>
<protein>
    <recommendedName>
        <fullName evidence="5">Glycoside hydrolase family 38 N-terminal domain-containing protein</fullName>
    </recommendedName>
</protein>
<evidence type="ECO:0000259" key="1">
    <source>
        <dbReference type="Pfam" id="PF01074"/>
    </source>
</evidence>
<evidence type="ECO:0008006" key="5">
    <source>
        <dbReference type="Google" id="ProtNLM"/>
    </source>
</evidence>
<dbReference type="SUPFAM" id="SSF74650">
    <property type="entry name" value="Galactose mutarotase-like"/>
    <property type="match status" value="1"/>
</dbReference>
<evidence type="ECO:0000259" key="2">
    <source>
        <dbReference type="Pfam" id="PF17677"/>
    </source>
</evidence>
<dbReference type="InterPro" id="IPR000602">
    <property type="entry name" value="Glyco_hydro_38_N"/>
</dbReference>
<dbReference type="Proteomes" id="UP000680304">
    <property type="component" value="Unassembled WGS sequence"/>
</dbReference>
<dbReference type="Pfam" id="PF01074">
    <property type="entry name" value="Glyco_hydro_38N"/>
    <property type="match status" value="1"/>
</dbReference>
<dbReference type="SUPFAM" id="SSF88713">
    <property type="entry name" value="Glycoside hydrolase/deacetylase"/>
    <property type="match status" value="1"/>
</dbReference>
<dbReference type="InterPro" id="IPR041147">
    <property type="entry name" value="GH38_C"/>
</dbReference>
<dbReference type="PANTHER" id="PTHR46017:SF1">
    <property type="entry name" value="ALPHA-MANNOSIDASE 2C1"/>
    <property type="match status" value="1"/>
</dbReference>
<dbReference type="EMBL" id="BOVJ01000012">
    <property type="protein sequence ID" value="GIQ61862.1"/>
    <property type="molecule type" value="Genomic_DNA"/>
</dbReference>
<dbReference type="InterPro" id="IPR027291">
    <property type="entry name" value="Glyco_hydro_38_N_sf"/>
</dbReference>
<dbReference type="InterPro" id="IPR011330">
    <property type="entry name" value="Glyco_hydro/deAcase_b/a-brl"/>
</dbReference>
<evidence type="ECO:0000313" key="4">
    <source>
        <dbReference type="Proteomes" id="UP000680304"/>
    </source>
</evidence>
<evidence type="ECO:0000313" key="3">
    <source>
        <dbReference type="EMBL" id="GIQ61862.1"/>
    </source>
</evidence>
<keyword evidence="4" id="KW-1185">Reference proteome</keyword>
<dbReference type="RefSeq" id="WP_213527105.1">
    <property type="nucleotide sequence ID" value="NZ_BOVJ01000012.1"/>
</dbReference>
<proteinExistence type="predicted"/>